<feature type="transmembrane region" description="Helical" evidence="6">
    <location>
        <begin position="235"/>
        <end position="254"/>
    </location>
</feature>
<dbReference type="EMBL" id="BMFF01000004">
    <property type="protein sequence ID" value="GGD01373.1"/>
    <property type="molecule type" value="Genomic_DNA"/>
</dbReference>
<evidence type="ECO:0000259" key="7">
    <source>
        <dbReference type="PROSITE" id="PS51012"/>
    </source>
</evidence>
<dbReference type="PIRSF" id="PIRSF006648">
    <property type="entry name" value="DrrB"/>
    <property type="match status" value="1"/>
</dbReference>
<name>A0ABQ1PQD8_9GAMM</name>
<reference evidence="9" key="1">
    <citation type="journal article" date="2019" name="Int. J. Syst. Evol. Microbiol.">
        <title>The Global Catalogue of Microorganisms (GCM) 10K type strain sequencing project: providing services to taxonomists for standard genome sequencing and annotation.</title>
        <authorList>
            <consortium name="The Broad Institute Genomics Platform"/>
            <consortium name="The Broad Institute Genome Sequencing Center for Infectious Disease"/>
            <person name="Wu L."/>
            <person name="Ma J."/>
        </authorList>
    </citation>
    <scope>NUCLEOTIDE SEQUENCE [LARGE SCALE GENOMIC DNA]</scope>
    <source>
        <strain evidence="9">CGMCC 1.12482</strain>
    </source>
</reference>
<accession>A0ABQ1PQD8</accession>
<organism evidence="8 9">
    <name type="scientific">Halopseudomonas salina</name>
    <dbReference type="NCBI Taxonomy" id="1323744"/>
    <lineage>
        <taxon>Bacteria</taxon>
        <taxon>Pseudomonadati</taxon>
        <taxon>Pseudomonadota</taxon>
        <taxon>Gammaproteobacteria</taxon>
        <taxon>Pseudomonadales</taxon>
        <taxon>Pseudomonadaceae</taxon>
        <taxon>Halopseudomonas</taxon>
    </lineage>
</organism>
<proteinExistence type="inferred from homology"/>
<comment type="similarity">
    <text evidence="2 6">Belongs to the ABC-2 integral membrane protein family.</text>
</comment>
<keyword evidence="6" id="KW-0813">Transport</keyword>
<dbReference type="Proteomes" id="UP000638188">
    <property type="component" value="Unassembled WGS sequence"/>
</dbReference>
<feature type="transmembrane region" description="Helical" evidence="6">
    <location>
        <begin position="36"/>
        <end position="61"/>
    </location>
</feature>
<comment type="subcellular location">
    <subcellularLocation>
        <location evidence="6">Cell inner membrane</location>
        <topology evidence="6">Multi-pass membrane protein</topology>
    </subcellularLocation>
    <subcellularLocation>
        <location evidence="1">Membrane</location>
        <topology evidence="1">Multi-pass membrane protein</topology>
    </subcellularLocation>
</comment>
<gene>
    <name evidence="8" type="ORF">GCM10007418_20780</name>
</gene>
<evidence type="ECO:0000256" key="2">
    <source>
        <dbReference type="ARBA" id="ARBA00007783"/>
    </source>
</evidence>
<feature type="transmembrane region" description="Helical" evidence="6">
    <location>
        <begin position="67"/>
        <end position="90"/>
    </location>
</feature>
<evidence type="ECO:0000313" key="8">
    <source>
        <dbReference type="EMBL" id="GGD01373.1"/>
    </source>
</evidence>
<feature type="transmembrane region" description="Helical" evidence="6">
    <location>
        <begin position="178"/>
        <end position="198"/>
    </location>
</feature>
<feature type="transmembrane region" description="Helical" evidence="6">
    <location>
        <begin position="142"/>
        <end position="166"/>
    </location>
</feature>
<dbReference type="InterPro" id="IPR000412">
    <property type="entry name" value="ABC_2_transport"/>
</dbReference>
<dbReference type="PANTHER" id="PTHR43229">
    <property type="entry name" value="NODULATION PROTEIN J"/>
    <property type="match status" value="1"/>
</dbReference>
<keyword evidence="6" id="KW-1003">Cell membrane</keyword>
<dbReference type="InterPro" id="IPR022403">
    <property type="entry name" value="Alc_ABC_transptr_permease"/>
</dbReference>
<dbReference type="PROSITE" id="PS51012">
    <property type="entry name" value="ABC_TM2"/>
    <property type="match status" value="1"/>
</dbReference>
<protein>
    <recommendedName>
        <fullName evidence="6">Transport permease protein</fullName>
    </recommendedName>
</protein>
<keyword evidence="4 6" id="KW-1133">Transmembrane helix</keyword>
<evidence type="ECO:0000256" key="1">
    <source>
        <dbReference type="ARBA" id="ARBA00004141"/>
    </source>
</evidence>
<dbReference type="Pfam" id="PF01061">
    <property type="entry name" value="ABC2_membrane"/>
    <property type="match status" value="1"/>
</dbReference>
<evidence type="ECO:0000256" key="6">
    <source>
        <dbReference type="RuleBase" id="RU361157"/>
    </source>
</evidence>
<feature type="domain" description="ABC transmembrane type-2" evidence="7">
    <location>
        <begin position="26"/>
        <end position="257"/>
    </location>
</feature>
<comment type="caution">
    <text evidence="8">The sequence shown here is derived from an EMBL/GenBank/DDBJ whole genome shotgun (WGS) entry which is preliminary data.</text>
</comment>
<dbReference type="NCBIfam" id="TIGR03861">
    <property type="entry name" value="phenyl_ABC_PedC"/>
    <property type="match status" value="1"/>
</dbReference>
<keyword evidence="5 6" id="KW-0472">Membrane</keyword>
<feature type="transmembrane region" description="Helical" evidence="6">
    <location>
        <begin position="111"/>
        <end position="136"/>
    </location>
</feature>
<evidence type="ECO:0000256" key="5">
    <source>
        <dbReference type="ARBA" id="ARBA00023136"/>
    </source>
</evidence>
<dbReference type="RefSeq" id="WP_150277077.1">
    <property type="nucleotide sequence ID" value="NZ_BMFF01000004.1"/>
</dbReference>
<sequence>MSPAAYLACLNGVLKREWLRFYQQRSRFLSALVRPLLWLLVFAAGFRAALGVSIMAPYATYITYETYILPGLCCMIVLFNGMQASLSMVYDREIGSMRVLLMSPLPRPFLLISKLAASALISLIQVYAFLAIAWMFDIQPPLWGLLAAAPALLLAALLLSALGLLLSNGIRQLENFAGVMNFVIFPMFFLSSALYPLWKMRESSEWLYWLCSLNPFTHAVELVRFALYLQLNGQALVVCLVLLMVITSAAIMTFNPQHAAVRRRPQGD</sequence>
<dbReference type="InterPro" id="IPR051784">
    <property type="entry name" value="Nod_factor_ABC_transporter"/>
</dbReference>
<dbReference type="PANTHER" id="PTHR43229:SF2">
    <property type="entry name" value="NODULATION PROTEIN J"/>
    <property type="match status" value="1"/>
</dbReference>
<evidence type="ECO:0000256" key="4">
    <source>
        <dbReference type="ARBA" id="ARBA00022989"/>
    </source>
</evidence>
<evidence type="ECO:0000256" key="3">
    <source>
        <dbReference type="ARBA" id="ARBA00022692"/>
    </source>
</evidence>
<keyword evidence="9" id="KW-1185">Reference proteome</keyword>
<keyword evidence="3 6" id="KW-0812">Transmembrane</keyword>
<dbReference type="InterPro" id="IPR013525">
    <property type="entry name" value="ABC2_TM"/>
</dbReference>
<dbReference type="InterPro" id="IPR047817">
    <property type="entry name" value="ABC2_TM_bact-type"/>
</dbReference>
<evidence type="ECO:0000313" key="9">
    <source>
        <dbReference type="Proteomes" id="UP000638188"/>
    </source>
</evidence>